<sequence length="437" mass="46063">MPSPTGHGAGGSLRTGPHPSGPRRRPDVLVVGAGLAGLACAADLVAAGLAVRVIEGADAVGGRMRTDRHDGFLLDRGFQVFNTGYPQVRARLRLKDLGLRPFTRGVIAVTDRGHVRIGAPFPRPGYAAGLIPGRLATARDLLALARLSVRDAAGPSRTLKRAPDRTMRKALTDAGFSPGMTERFFLPFFSGVFLENQLATSARVFHLVWRSMLRGTLCLPARGVQAVPEQLAAALPPGTVALGTPVRELTEKGLLLADGAELPAPRTVVATGPAEAARLLPGLEVPHTRTVTTYYHVTGTAPLDDPVLLIDSARRQLLNTCVISRVAPGYAPPGRALISTSVLGPDTPGRRQEVLDRLAMMYRTDTTTWEPVAARTVPGALPAMPPPQPLSRTTRLGGGRYVCGDHRATGSVQGALASGARAAREVLADLRAPSGSR</sequence>
<reference evidence="4" key="1">
    <citation type="journal article" date="2019" name="Int. J. Syst. Evol. Microbiol.">
        <title>The Global Catalogue of Microorganisms (GCM) 10K type strain sequencing project: providing services to taxonomists for standard genome sequencing and annotation.</title>
        <authorList>
            <consortium name="The Broad Institute Genomics Platform"/>
            <consortium name="The Broad Institute Genome Sequencing Center for Infectious Disease"/>
            <person name="Wu L."/>
            <person name="Ma J."/>
        </authorList>
    </citation>
    <scope>NUCLEOTIDE SEQUENCE [LARGE SCALE GENOMIC DNA]</scope>
    <source>
        <strain evidence="4">JCM 13581</strain>
    </source>
</reference>
<dbReference type="Proteomes" id="UP001501303">
    <property type="component" value="Unassembled WGS sequence"/>
</dbReference>
<dbReference type="Gene3D" id="3.50.50.60">
    <property type="entry name" value="FAD/NAD(P)-binding domain"/>
    <property type="match status" value="1"/>
</dbReference>
<dbReference type="InterPro" id="IPR002937">
    <property type="entry name" value="Amino_oxidase"/>
</dbReference>
<evidence type="ECO:0000313" key="4">
    <source>
        <dbReference type="Proteomes" id="UP001501303"/>
    </source>
</evidence>
<feature type="domain" description="Amine oxidase" evidence="2">
    <location>
        <begin position="35"/>
        <end position="427"/>
    </location>
</feature>
<proteinExistence type="predicted"/>
<evidence type="ECO:0000256" key="1">
    <source>
        <dbReference type="SAM" id="MobiDB-lite"/>
    </source>
</evidence>
<accession>A0ABN2PDX2</accession>
<dbReference type="SUPFAM" id="SSF51905">
    <property type="entry name" value="FAD/NAD(P)-binding domain"/>
    <property type="match status" value="1"/>
</dbReference>
<gene>
    <name evidence="3" type="ORF">GCM10009716_29950</name>
</gene>
<evidence type="ECO:0000259" key="2">
    <source>
        <dbReference type="Pfam" id="PF01593"/>
    </source>
</evidence>
<dbReference type="RefSeq" id="WP_344262462.1">
    <property type="nucleotide sequence ID" value="NZ_BAAAMJ010000030.1"/>
</dbReference>
<dbReference type="InterPro" id="IPR036188">
    <property type="entry name" value="FAD/NAD-bd_sf"/>
</dbReference>
<dbReference type="PANTHER" id="PTHR42841">
    <property type="entry name" value="AMINE OXIDASE"/>
    <property type="match status" value="1"/>
</dbReference>
<name>A0ABN2PDX2_9ACTN</name>
<feature type="region of interest" description="Disordered" evidence="1">
    <location>
        <begin position="1"/>
        <end position="25"/>
    </location>
</feature>
<dbReference type="Pfam" id="PF01593">
    <property type="entry name" value="Amino_oxidase"/>
    <property type="match status" value="1"/>
</dbReference>
<protein>
    <submittedName>
        <fullName evidence="3">NAD(P)/FAD-dependent oxidoreductase</fullName>
    </submittedName>
</protein>
<keyword evidence="4" id="KW-1185">Reference proteome</keyword>
<organism evidence="3 4">
    <name type="scientific">Streptomyces sodiiphilus</name>
    <dbReference type="NCBI Taxonomy" id="226217"/>
    <lineage>
        <taxon>Bacteria</taxon>
        <taxon>Bacillati</taxon>
        <taxon>Actinomycetota</taxon>
        <taxon>Actinomycetes</taxon>
        <taxon>Kitasatosporales</taxon>
        <taxon>Streptomycetaceae</taxon>
        <taxon>Streptomyces</taxon>
    </lineage>
</organism>
<evidence type="ECO:0000313" key="3">
    <source>
        <dbReference type="EMBL" id="GAA1919189.1"/>
    </source>
</evidence>
<comment type="caution">
    <text evidence="3">The sequence shown here is derived from an EMBL/GenBank/DDBJ whole genome shotgun (WGS) entry which is preliminary data.</text>
</comment>
<dbReference type="EMBL" id="BAAAMJ010000030">
    <property type="protein sequence ID" value="GAA1919189.1"/>
    <property type="molecule type" value="Genomic_DNA"/>
</dbReference>